<dbReference type="GO" id="GO:0004645">
    <property type="term" value="F:1,4-alpha-oligoglucan phosphorylase activity"/>
    <property type="evidence" value="ECO:0007669"/>
    <property type="project" value="InterPro"/>
</dbReference>
<dbReference type="SUPFAM" id="SSF54680">
    <property type="entry name" value="Pyrimidine nucleoside phosphorylase C-terminal domain"/>
    <property type="match status" value="1"/>
</dbReference>
<dbReference type="PANTHER" id="PTHR10515">
    <property type="entry name" value="THYMIDINE PHOSPHORYLASE"/>
    <property type="match status" value="1"/>
</dbReference>
<dbReference type="GO" id="GO:0009032">
    <property type="term" value="F:thymidine phosphorylase activity"/>
    <property type="evidence" value="ECO:0007669"/>
    <property type="project" value="TreeGrafter"/>
</dbReference>
<dbReference type="InterPro" id="IPR036566">
    <property type="entry name" value="PYNP-like_C_sf"/>
</dbReference>
<evidence type="ECO:0000313" key="4">
    <source>
        <dbReference type="EMBL" id="MPM81193.1"/>
    </source>
</evidence>
<gene>
    <name evidence="4" type="primary">pdp_11</name>
    <name evidence="4" type="ORF">SDC9_128245</name>
</gene>
<dbReference type="Gene3D" id="3.90.1170.30">
    <property type="entry name" value="Pyrimidine nucleoside phosphorylase-like, C-terminal domain"/>
    <property type="match status" value="1"/>
</dbReference>
<evidence type="ECO:0000259" key="3">
    <source>
        <dbReference type="SMART" id="SM00941"/>
    </source>
</evidence>
<dbReference type="SUPFAM" id="SSF52418">
    <property type="entry name" value="Nucleoside phosphorylase/phosphoribosyltransferase catalytic domain"/>
    <property type="match status" value="1"/>
</dbReference>
<dbReference type="EMBL" id="VSSQ01030606">
    <property type="protein sequence ID" value="MPM81193.1"/>
    <property type="molecule type" value="Genomic_DNA"/>
</dbReference>
<name>A0A645CWE5_9ZZZZ</name>
<evidence type="ECO:0000256" key="1">
    <source>
        <dbReference type="ARBA" id="ARBA00022676"/>
    </source>
</evidence>
<reference evidence="4" key="1">
    <citation type="submission" date="2019-08" db="EMBL/GenBank/DDBJ databases">
        <authorList>
            <person name="Kucharzyk K."/>
            <person name="Murdoch R.W."/>
            <person name="Higgins S."/>
            <person name="Loffler F."/>
        </authorList>
    </citation>
    <scope>NUCLEOTIDE SEQUENCE</scope>
</reference>
<protein>
    <submittedName>
        <fullName evidence="4">Pyrimidine-nucleoside phosphorylase</fullName>
        <ecNumber evidence="4">2.4.2.2</ecNumber>
    </submittedName>
</protein>
<dbReference type="SMART" id="SM00941">
    <property type="entry name" value="PYNP_C"/>
    <property type="match status" value="1"/>
</dbReference>
<dbReference type="EC" id="2.4.2.2" evidence="4"/>
<dbReference type="Pfam" id="PF07831">
    <property type="entry name" value="PYNP_C"/>
    <property type="match status" value="1"/>
</dbReference>
<organism evidence="4">
    <name type="scientific">bioreactor metagenome</name>
    <dbReference type="NCBI Taxonomy" id="1076179"/>
    <lineage>
        <taxon>unclassified sequences</taxon>
        <taxon>metagenomes</taxon>
        <taxon>ecological metagenomes</taxon>
    </lineage>
</organism>
<dbReference type="GO" id="GO:0006206">
    <property type="term" value="P:pyrimidine nucleobase metabolic process"/>
    <property type="evidence" value="ECO:0007669"/>
    <property type="project" value="InterPro"/>
</dbReference>
<proteinExistence type="predicted"/>
<keyword evidence="2 4" id="KW-0808">Transferase</keyword>
<dbReference type="InterPro" id="IPR000053">
    <property type="entry name" value="Thymidine/pyrmidine_PPase"/>
</dbReference>
<dbReference type="GO" id="GO:0005829">
    <property type="term" value="C:cytosol"/>
    <property type="evidence" value="ECO:0007669"/>
    <property type="project" value="TreeGrafter"/>
</dbReference>
<keyword evidence="1 4" id="KW-0328">Glycosyltransferase</keyword>
<comment type="caution">
    <text evidence="4">The sequence shown here is derived from an EMBL/GenBank/DDBJ whole genome shotgun (WGS) entry which is preliminary data.</text>
</comment>
<accession>A0A645CWE5</accession>
<dbReference type="InterPro" id="IPR035902">
    <property type="entry name" value="Nuc_phospho_transferase"/>
</dbReference>
<dbReference type="PANTHER" id="PTHR10515:SF0">
    <property type="entry name" value="THYMIDINE PHOSPHORYLASE"/>
    <property type="match status" value="1"/>
</dbReference>
<feature type="domain" description="Pyrimidine nucleoside phosphorylase C-terminal" evidence="3">
    <location>
        <begin position="75"/>
        <end position="148"/>
    </location>
</feature>
<evidence type="ECO:0000256" key="2">
    <source>
        <dbReference type="ARBA" id="ARBA00022679"/>
    </source>
</evidence>
<dbReference type="Gene3D" id="3.40.1030.10">
    <property type="entry name" value="Nucleoside phosphorylase/phosphoribosyltransferase catalytic domain"/>
    <property type="match status" value="1"/>
</dbReference>
<dbReference type="GO" id="GO:0006213">
    <property type="term" value="P:pyrimidine nucleoside metabolic process"/>
    <property type="evidence" value="ECO:0007669"/>
    <property type="project" value="InterPro"/>
</dbReference>
<dbReference type="AlphaFoldDB" id="A0A645CWE5"/>
<dbReference type="InterPro" id="IPR013102">
    <property type="entry name" value="PYNP_C"/>
</dbReference>
<sequence>MALTIASYMIWLGGKAASMEQAKPPVEEVIASGQALFKFREFIANQGGNPAIVDDYSLLPQTQNEREIRSDVAGYVTGITATDIGYAAMHLGAGRQTKEDHLDYAAGIHLTKLVGDPVQPGDVLCVLKYNDRNPEESALLARKAFQIGAVPPVRTDYILDVVME</sequence>